<organism evidence="3 4">
    <name type="scientific">Terfezia boudieri ATCC MYA-4762</name>
    <dbReference type="NCBI Taxonomy" id="1051890"/>
    <lineage>
        <taxon>Eukaryota</taxon>
        <taxon>Fungi</taxon>
        <taxon>Dikarya</taxon>
        <taxon>Ascomycota</taxon>
        <taxon>Pezizomycotina</taxon>
        <taxon>Pezizomycetes</taxon>
        <taxon>Pezizales</taxon>
        <taxon>Pezizaceae</taxon>
        <taxon>Terfezia</taxon>
    </lineage>
</organism>
<dbReference type="Gene3D" id="3.40.50.720">
    <property type="entry name" value="NAD(P)-binding Rossmann-like Domain"/>
    <property type="match status" value="1"/>
</dbReference>
<sequence length="265" mass="28836">MVNLILTGTTGFCGREVLRLALRSPSVTSILVITRRPLPDELGSRKLRTLIHKDFSDLTPLLSTITSFRPDACIWCLGGPRKVFPTLEEFQKVTVQYPLHAAQLFSEVCTRDARRLKFVYLSGWGADVTGGRKIWGKGLMGGDGIEMAVKSHAEKDLFCLSRSAERGIEGATAGFDLYTFRPGDPPQDGHIASKQAAHCAGMKGKLKSWIQPTCPNEVLAAAMVGVAMKGFGEQGVSVFFENREILVVGREWVGKLAAGLGPRGM</sequence>
<name>A0A3N4M9S6_9PEZI</name>
<dbReference type="SUPFAM" id="SSF51735">
    <property type="entry name" value="NAD(P)-binding Rossmann-fold domains"/>
    <property type="match status" value="1"/>
</dbReference>
<evidence type="ECO:0000313" key="4">
    <source>
        <dbReference type="Proteomes" id="UP000267821"/>
    </source>
</evidence>
<dbReference type="Proteomes" id="UP000267821">
    <property type="component" value="Unassembled WGS sequence"/>
</dbReference>
<dbReference type="PANTHER" id="PTHR14097:SF8">
    <property type="entry name" value="NAD(P)-BINDING DOMAIN-CONTAINING PROTEIN"/>
    <property type="match status" value="1"/>
</dbReference>
<gene>
    <name evidence="3" type="ORF">L211DRAFT_845096</name>
</gene>
<dbReference type="InterPro" id="IPR036291">
    <property type="entry name" value="NAD(P)-bd_dom_sf"/>
</dbReference>
<evidence type="ECO:0000256" key="1">
    <source>
        <dbReference type="ARBA" id="ARBA00004370"/>
    </source>
</evidence>
<dbReference type="STRING" id="1051890.A0A3N4M9S6"/>
<evidence type="ECO:0000259" key="2">
    <source>
        <dbReference type="Pfam" id="PF01370"/>
    </source>
</evidence>
<comment type="subcellular location">
    <subcellularLocation>
        <location evidence="1">Membrane</location>
    </subcellularLocation>
</comment>
<dbReference type="Pfam" id="PF01370">
    <property type="entry name" value="Epimerase"/>
    <property type="match status" value="1"/>
</dbReference>
<accession>A0A3N4M9S6</accession>
<dbReference type="EMBL" id="ML121528">
    <property type="protein sequence ID" value="RPB29071.1"/>
    <property type="molecule type" value="Genomic_DNA"/>
</dbReference>
<dbReference type="InterPro" id="IPR001509">
    <property type="entry name" value="Epimerase_deHydtase"/>
</dbReference>
<proteinExistence type="predicted"/>
<protein>
    <recommendedName>
        <fullName evidence="2">NAD-dependent epimerase/dehydratase domain-containing protein</fullName>
    </recommendedName>
</protein>
<dbReference type="GO" id="GO:0016020">
    <property type="term" value="C:membrane"/>
    <property type="evidence" value="ECO:0007669"/>
    <property type="project" value="UniProtKB-SubCell"/>
</dbReference>
<dbReference type="AlphaFoldDB" id="A0A3N4M9S6"/>
<dbReference type="InParanoid" id="A0A3N4M9S6"/>
<reference evidence="3 4" key="1">
    <citation type="journal article" date="2018" name="Nat. Ecol. Evol.">
        <title>Pezizomycetes genomes reveal the molecular basis of ectomycorrhizal truffle lifestyle.</title>
        <authorList>
            <person name="Murat C."/>
            <person name="Payen T."/>
            <person name="Noel B."/>
            <person name="Kuo A."/>
            <person name="Morin E."/>
            <person name="Chen J."/>
            <person name="Kohler A."/>
            <person name="Krizsan K."/>
            <person name="Balestrini R."/>
            <person name="Da Silva C."/>
            <person name="Montanini B."/>
            <person name="Hainaut M."/>
            <person name="Levati E."/>
            <person name="Barry K.W."/>
            <person name="Belfiori B."/>
            <person name="Cichocki N."/>
            <person name="Clum A."/>
            <person name="Dockter R.B."/>
            <person name="Fauchery L."/>
            <person name="Guy J."/>
            <person name="Iotti M."/>
            <person name="Le Tacon F."/>
            <person name="Lindquist E.A."/>
            <person name="Lipzen A."/>
            <person name="Malagnac F."/>
            <person name="Mello A."/>
            <person name="Molinier V."/>
            <person name="Miyauchi S."/>
            <person name="Poulain J."/>
            <person name="Riccioni C."/>
            <person name="Rubini A."/>
            <person name="Sitrit Y."/>
            <person name="Splivallo R."/>
            <person name="Traeger S."/>
            <person name="Wang M."/>
            <person name="Zifcakova L."/>
            <person name="Wipf D."/>
            <person name="Zambonelli A."/>
            <person name="Paolocci F."/>
            <person name="Nowrousian M."/>
            <person name="Ottonello S."/>
            <person name="Baldrian P."/>
            <person name="Spatafora J.W."/>
            <person name="Henrissat B."/>
            <person name="Nagy L.G."/>
            <person name="Aury J.M."/>
            <person name="Wincker P."/>
            <person name="Grigoriev I.V."/>
            <person name="Bonfante P."/>
            <person name="Martin F.M."/>
        </authorList>
    </citation>
    <scope>NUCLEOTIDE SEQUENCE [LARGE SCALE GENOMIC DNA]</scope>
    <source>
        <strain evidence="3 4">ATCC MYA-4762</strain>
    </source>
</reference>
<keyword evidence="4" id="KW-1185">Reference proteome</keyword>
<dbReference type="OrthoDB" id="3535423at2759"/>
<evidence type="ECO:0000313" key="3">
    <source>
        <dbReference type="EMBL" id="RPB29071.1"/>
    </source>
</evidence>
<dbReference type="PANTHER" id="PTHR14097">
    <property type="entry name" value="OXIDOREDUCTASE HTATIP2"/>
    <property type="match status" value="1"/>
</dbReference>
<feature type="domain" description="NAD-dependent epimerase/dehydratase" evidence="2">
    <location>
        <begin position="5"/>
        <end position="122"/>
    </location>
</feature>